<feature type="domain" description="Knr4/Smi1-like" evidence="1">
    <location>
        <begin position="10"/>
        <end position="150"/>
    </location>
</feature>
<dbReference type="InterPro" id="IPR037883">
    <property type="entry name" value="Knr4/Smi1-like_sf"/>
</dbReference>
<dbReference type="RefSeq" id="WP_097079539.1">
    <property type="nucleotide sequence ID" value="NZ_BAABHT010000003.1"/>
</dbReference>
<name>A0A240EAS5_9GAMM</name>
<dbReference type="OrthoDB" id="4103969at2"/>
<dbReference type="Proteomes" id="UP000219042">
    <property type="component" value="Unassembled WGS sequence"/>
</dbReference>
<dbReference type="AlphaFoldDB" id="A0A240EAS5"/>
<evidence type="ECO:0000259" key="1">
    <source>
        <dbReference type="SMART" id="SM00860"/>
    </source>
</evidence>
<organism evidence="2 3">
    <name type="scientific">Acinetobacter puyangensis</name>
    <dbReference type="NCBI Taxonomy" id="1096779"/>
    <lineage>
        <taxon>Bacteria</taxon>
        <taxon>Pseudomonadati</taxon>
        <taxon>Pseudomonadota</taxon>
        <taxon>Gammaproteobacteria</taxon>
        <taxon>Moraxellales</taxon>
        <taxon>Moraxellaceae</taxon>
        <taxon>Acinetobacter</taxon>
    </lineage>
</organism>
<dbReference type="SMART" id="SM00860">
    <property type="entry name" value="SMI1_KNR4"/>
    <property type="match status" value="1"/>
</dbReference>
<dbReference type="SUPFAM" id="SSF160631">
    <property type="entry name" value="SMI1/KNR4-like"/>
    <property type="match status" value="1"/>
</dbReference>
<proteinExistence type="predicted"/>
<evidence type="ECO:0000313" key="3">
    <source>
        <dbReference type="Proteomes" id="UP000219042"/>
    </source>
</evidence>
<accession>A0A240EAS5</accession>
<dbReference type="EMBL" id="OANT01000006">
    <property type="protein sequence ID" value="SNX45772.1"/>
    <property type="molecule type" value="Genomic_DNA"/>
</dbReference>
<keyword evidence="3" id="KW-1185">Reference proteome</keyword>
<reference evidence="3" key="1">
    <citation type="submission" date="2016-09" db="EMBL/GenBank/DDBJ databases">
        <authorList>
            <person name="Varghese N."/>
            <person name="Submissions S."/>
        </authorList>
    </citation>
    <scope>NUCLEOTIDE SEQUENCE [LARGE SCALE GENOMIC DNA]</scope>
    <source>
        <strain evidence="3">ANC 4466</strain>
    </source>
</reference>
<evidence type="ECO:0000313" key="2">
    <source>
        <dbReference type="EMBL" id="SNX45772.1"/>
    </source>
</evidence>
<dbReference type="Gene3D" id="3.40.1580.10">
    <property type="entry name" value="SMI1/KNR4-like"/>
    <property type="match status" value="1"/>
</dbReference>
<protein>
    <submittedName>
        <fullName evidence="2">SMI1-KNR4 cell-wall</fullName>
    </submittedName>
</protein>
<dbReference type="Pfam" id="PF09346">
    <property type="entry name" value="SMI1_KNR4"/>
    <property type="match status" value="1"/>
</dbReference>
<gene>
    <name evidence="2" type="ORF">SAMN05421731_1066</name>
</gene>
<sequence>MYQIESKGYPISENDVIEFENLITLKLPHEYRIFLLQYNVCMIFPDCFDFLENNEKSDSRIRYFLGLNVHPRKEYYYSLYWYYDLMQRRIPKNFLAIAPDPFGNAILIHLTGGSIWFWDHELEADTEAGEEVSMDNISFIANSLDEFLNSLYELKLEDD</sequence>
<dbReference type="InterPro" id="IPR018958">
    <property type="entry name" value="Knr4/Smi1-like_dom"/>
</dbReference>